<organism evidence="10 11">
    <name type="scientific">Vibrio lentus</name>
    <dbReference type="NCBI Taxonomy" id="136468"/>
    <lineage>
        <taxon>Bacteria</taxon>
        <taxon>Pseudomonadati</taxon>
        <taxon>Pseudomonadota</taxon>
        <taxon>Gammaproteobacteria</taxon>
        <taxon>Vibrionales</taxon>
        <taxon>Vibrionaceae</taxon>
        <taxon>Vibrio</taxon>
    </lineage>
</organism>
<dbReference type="Gene3D" id="1.10.10.10">
    <property type="entry name" value="Winged helix-like DNA-binding domain superfamily/Winged helix DNA-binding domain"/>
    <property type="match status" value="1"/>
</dbReference>
<keyword evidence="3" id="KW-0805">Transcription regulation</keyword>
<dbReference type="InterPro" id="IPR039420">
    <property type="entry name" value="WalR-like"/>
</dbReference>
<proteinExistence type="predicted"/>
<dbReference type="Proteomes" id="UP000235746">
    <property type="component" value="Unassembled WGS sequence"/>
</dbReference>
<protein>
    <submittedName>
        <fullName evidence="10">Two-component system response regulator</fullName>
    </submittedName>
</protein>
<dbReference type="EMBL" id="MCYL01000013">
    <property type="protein sequence ID" value="PML56961.1"/>
    <property type="molecule type" value="Genomic_DNA"/>
</dbReference>
<evidence type="ECO:0000256" key="6">
    <source>
        <dbReference type="PROSITE-ProRule" id="PRU00169"/>
    </source>
</evidence>
<keyword evidence="1 6" id="KW-0597">Phosphoprotein</keyword>
<evidence type="ECO:0000313" key="10">
    <source>
        <dbReference type="EMBL" id="PML56961.1"/>
    </source>
</evidence>
<dbReference type="SUPFAM" id="SSF52172">
    <property type="entry name" value="CheY-like"/>
    <property type="match status" value="1"/>
</dbReference>
<dbReference type="InterPro" id="IPR001789">
    <property type="entry name" value="Sig_transdc_resp-reg_receiver"/>
</dbReference>
<dbReference type="Pfam" id="PF00072">
    <property type="entry name" value="Response_reg"/>
    <property type="match status" value="1"/>
</dbReference>
<dbReference type="PROSITE" id="PS50110">
    <property type="entry name" value="RESPONSE_REGULATORY"/>
    <property type="match status" value="1"/>
</dbReference>
<keyword evidence="5" id="KW-0804">Transcription</keyword>
<comment type="caution">
    <text evidence="10">The sequence shown here is derived from an EMBL/GenBank/DDBJ whole genome shotgun (WGS) entry which is preliminary data.</text>
</comment>
<dbReference type="GO" id="GO:0005829">
    <property type="term" value="C:cytosol"/>
    <property type="evidence" value="ECO:0007669"/>
    <property type="project" value="TreeGrafter"/>
</dbReference>
<dbReference type="GO" id="GO:0000156">
    <property type="term" value="F:phosphorelay response regulator activity"/>
    <property type="evidence" value="ECO:0007669"/>
    <property type="project" value="TreeGrafter"/>
</dbReference>
<dbReference type="SMART" id="SM00448">
    <property type="entry name" value="REC"/>
    <property type="match status" value="1"/>
</dbReference>
<dbReference type="PANTHER" id="PTHR48111">
    <property type="entry name" value="REGULATOR OF RPOS"/>
    <property type="match status" value="1"/>
</dbReference>
<dbReference type="Gene3D" id="3.40.50.2300">
    <property type="match status" value="1"/>
</dbReference>
<keyword evidence="2" id="KW-0902">Two-component regulatory system</keyword>
<evidence type="ECO:0000256" key="4">
    <source>
        <dbReference type="ARBA" id="ARBA00023125"/>
    </source>
</evidence>
<sequence>MLERSRILVVEDNIELQGIIADFLEVKEAIADFASDGEQGFELAMHNDFDAIVLDVMLPKLDGMQVATKLRRNGVTTPILMLTALNGQEDLLKSFDSGADDFVTKPFRFPELEVRLCSLIKRHKGLVAQKILSFGEVTIDEKTHTASRDKQPLTLTPILFQILRELVKAQGGVVSRESLIYMLWGDDIPDKDVLRSHIYLLRNVLDKPFDFPMLKTIPKHGFQLILSASEPQYV</sequence>
<dbReference type="InterPro" id="IPR001867">
    <property type="entry name" value="OmpR/PhoB-type_DNA-bd"/>
</dbReference>
<dbReference type="GO" id="GO:0006355">
    <property type="term" value="P:regulation of DNA-templated transcription"/>
    <property type="evidence" value="ECO:0007669"/>
    <property type="project" value="InterPro"/>
</dbReference>
<dbReference type="AlphaFoldDB" id="A0A2N7IHU6"/>
<feature type="modified residue" description="4-aspartylphosphate" evidence="6">
    <location>
        <position position="55"/>
    </location>
</feature>
<reference evidence="11" key="1">
    <citation type="submission" date="2016-07" db="EMBL/GenBank/DDBJ databases">
        <title>Nontailed viruses are major unrecognized killers of bacteria in the ocean.</title>
        <authorList>
            <person name="Kauffman K."/>
            <person name="Hussain F."/>
            <person name="Yang J."/>
            <person name="Arevalo P."/>
            <person name="Brown J."/>
            <person name="Cutler M."/>
            <person name="Kelly L."/>
            <person name="Polz M.F."/>
        </authorList>
    </citation>
    <scope>NUCLEOTIDE SEQUENCE [LARGE SCALE GENOMIC DNA]</scope>
    <source>
        <strain evidence="11">10N.261.51.B8</strain>
    </source>
</reference>
<dbReference type="GO" id="GO:0000976">
    <property type="term" value="F:transcription cis-regulatory region binding"/>
    <property type="evidence" value="ECO:0007669"/>
    <property type="project" value="TreeGrafter"/>
</dbReference>
<feature type="domain" description="Response regulatory" evidence="8">
    <location>
        <begin position="6"/>
        <end position="120"/>
    </location>
</feature>
<feature type="DNA-binding region" description="OmpR/PhoB-type" evidence="7">
    <location>
        <begin position="129"/>
        <end position="226"/>
    </location>
</feature>
<evidence type="ECO:0000256" key="7">
    <source>
        <dbReference type="PROSITE-ProRule" id="PRU01091"/>
    </source>
</evidence>
<feature type="domain" description="OmpR/PhoB-type" evidence="9">
    <location>
        <begin position="129"/>
        <end position="226"/>
    </location>
</feature>
<accession>A0A2N7IHU6</accession>
<gene>
    <name evidence="10" type="ORF">BCT74_04805</name>
</gene>
<evidence type="ECO:0000256" key="1">
    <source>
        <dbReference type="ARBA" id="ARBA00022553"/>
    </source>
</evidence>
<dbReference type="Pfam" id="PF00486">
    <property type="entry name" value="Trans_reg_C"/>
    <property type="match status" value="1"/>
</dbReference>
<evidence type="ECO:0000259" key="8">
    <source>
        <dbReference type="PROSITE" id="PS50110"/>
    </source>
</evidence>
<dbReference type="PROSITE" id="PS51755">
    <property type="entry name" value="OMPR_PHOB"/>
    <property type="match status" value="1"/>
</dbReference>
<dbReference type="PANTHER" id="PTHR48111:SF22">
    <property type="entry name" value="REGULATOR OF RPOS"/>
    <property type="match status" value="1"/>
</dbReference>
<dbReference type="SUPFAM" id="SSF46894">
    <property type="entry name" value="C-terminal effector domain of the bipartite response regulators"/>
    <property type="match status" value="1"/>
</dbReference>
<dbReference type="InterPro" id="IPR016032">
    <property type="entry name" value="Sig_transdc_resp-reg_C-effctor"/>
</dbReference>
<dbReference type="GO" id="GO:0032993">
    <property type="term" value="C:protein-DNA complex"/>
    <property type="evidence" value="ECO:0007669"/>
    <property type="project" value="TreeGrafter"/>
</dbReference>
<evidence type="ECO:0000256" key="2">
    <source>
        <dbReference type="ARBA" id="ARBA00023012"/>
    </source>
</evidence>
<dbReference type="CDD" id="cd00383">
    <property type="entry name" value="trans_reg_C"/>
    <property type="match status" value="1"/>
</dbReference>
<evidence type="ECO:0000313" key="11">
    <source>
        <dbReference type="Proteomes" id="UP000235746"/>
    </source>
</evidence>
<name>A0A2N7IHU6_9VIBR</name>
<dbReference type="RefSeq" id="WP_102559997.1">
    <property type="nucleotide sequence ID" value="NZ_MCYL01000013.1"/>
</dbReference>
<evidence type="ECO:0000256" key="5">
    <source>
        <dbReference type="ARBA" id="ARBA00023163"/>
    </source>
</evidence>
<dbReference type="SMART" id="SM00862">
    <property type="entry name" value="Trans_reg_C"/>
    <property type="match status" value="1"/>
</dbReference>
<dbReference type="InterPro" id="IPR036388">
    <property type="entry name" value="WH-like_DNA-bd_sf"/>
</dbReference>
<dbReference type="InterPro" id="IPR011006">
    <property type="entry name" value="CheY-like_superfamily"/>
</dbReference>
<evidence type="ECO:0000256" key="3">
    <source>
        <dbReference type="ARBA" id="ARBA00023015"/>
    </source>
</evidence>
<keyword evidence="4 7" id="KW-0238">DNA-binding</keyword>
<evidence type="ECO:0000259" key="9">
    <source>
        <dbReference type="PROSITE" id="PS51755"/>
    </source>
</evidence>